<accession>A0A1W6KAY3</accession>
<evidence type="ECO:0000256" key="5">
    <source>
        <dbReference type="ARBA" id="ARBA00023152"/>
    </source>
</evidence>
<gene>
    <name evidence="9" type="primary">fda</name>
    <name evidence="9" type="ORF">MARSALSMR5_02494</name>
</gene>
<dbReference type="AlphaFoldDB" id="A0A1W6KAY3"/>
<comment type="pathway">
    <text evidence="2">Carbohydrate degradation; glycolysis; D-glyceraldehyde 3-phosphate and glycerone phosphate from D-glucose: step 4/4.</text>
</comment>
<comment type="catalytic activity">
    <reaction evidence="1">
        <text>beta-D-fructose 1,6-bisphosphate = D-glyceraldehyde 3-phosphate + dihydroxyacetone phosphate</text>
        <dbReference type="Rhea" id="RHEA:14729"/>
        <dbReference type="ChEBI" id="CHEBI:32966"/>
        <dbReference type="ChEBI" id="CHEBI:57642"/>
        <dbReference type="ChEBI" id="CHEBI:59776"/>
        <dbReference type="EC" id="4.1.2.13"/>
    </reaction>
</comment>
<dbReference type="NCBIfam" id="NF033379">
    <property type="entry name" value="FrucBisAld_I"/>
    <property type="match status" value="1"/>
</dbReference>
<evidence type="ECO:0000256" key="8">
    <source>
        <dbReference type="ARBA" id="ARBA00072515"/>
    </source>
</evidence>
<proteinExistence type="inferred from homology"/>
<dbReference type="SUPFAM" id="SSF51569">
    <property type="entry name" value="Aldolase"/>
    <property type="match status" value="1"/>
</dbReference>
<evidence type="ECO:0000256" key="3">
    <source>
        <dbReference type="ARBA" id="ARBA00010387"/>
    </source>
</evidence>
<dbReference type="InterPro" id="IPR013785">
    <property type="entry name" value="Aldolase_TIM"/>
</dbReference>
<dbReference type="PANTHER" id="PTHR11627">
    <property type="entry name" value="FRUCTOSE-BISPHOSPHATE ALDOLASE"/>
    <property type="match status" value="1"/>
</dbReference>
<comment type="similarity">
    <text evidence="3">Belongs to the class I fructose-bisphosphate aldolase family.</text>
</comment>
<organism evidence="9 10">
    <name type="scientific">Marinobacter salarius</name>
    <dbReference type="NCBI Taxonomy" id="1420917"/>
    <lineage>
        <taxon>Bacteria</taxon>
        <taxon>Pseudomonadati</taxon>
        <taxon>Pseudomonadota</taxon>
        <taxon>Gammaproteobacteria</taxon>
        <taxon>Pseudomonadales</taxon>
        <taxon>Marinobacteraceae</taxon>
        <taxon>Marinobacter</taxon>
    </lineage>
</organism>
<dbReference type="Gene3D" id="3.20.20.70">
    <property type="entry name" value="Aldolase class I"/>
    <property type="match status" value="1"/>
</dbReference>
<dbReference type="UniPathway" id="UPA00109">
    <property type="reaction ID" value="UER00183"/>
</dbReference>
<reference evidence="9 10" key="1">
    <citation type="submission" date="2017-04" db="EMBL/GenBank/DDBJ databases">
        <title>Genome Sequence of Marinobacter salarius strain SMR5 Isolated from a culture of the Diatom Skeletonema marinoi.</title>
        <authorList>
            <person name="Topel M."/>
            <person name="Pinder M.I.M."/>
            <person name="Johansson O.N."/>
            <person name="Kourtchenko O."/>
            <person name="Godhe A."/>
            <person name="Clarke A.K."/>
        </authorList>
    </citation>
    <scope>NUCLEOTIDE SEQUENCE [LARGE SCALE GENOMIC DNA]</scope>
    <source>
        <strain evidence="9 10">SMR5</strain>
    </source>
</reference>
<dbReference type="GeneID" id="77256431"/>
<keyword evidence="5" id="KW-0324">Glycolysis</keyword>
<dbReference type="Pfam" id="PF00274">
    <property type="entry name" value="Glycolytic"/>
    <property type="match status" value="1"/>
</dbReference>
<evidence type="ECO:0000256" key="4">
    <source>
        <dbReference type="ARBA" id="ARBA00013068"/>
    </source>
</evidence>
<evidence type="ECO:0000313" key="9">
    <source>
        <dbReference type="EMBL" id="ARM84557.1"/>
    </source>
</evidence>
<keyword evidence="6 9" id="KW-0456">Lyase</keyword>
<dbReference type="RefSeq" id="WP_085680991.1">
    <property type="nucleotide sequence ID" value="NZ_CP020931.1"/>
</dbReference>
<protein>
    <recommendedName>
        <fullName evidence="8">Probable fructose-bisphosphate aldolase class 1</fullName>
        <ecNumber evidence="4">4.1.2.13</ecNumber>
    </recommendedName>
    <alternativeName>
        <fullName evidence="7">Fructose-bisphosphate aldolase class I</fullName>
    </alternativeName>
</protein>
<evidence type="ECO:0000256" key="6">
    <source>
        <dbReference type="ARBA" id="ARBA00023239"/>
    </source>
</evidence>
<dbReference type="EMBL" id="CP020931">
    <property type="protein sequence ID" value="ARM84557.1"/>
    <property type="molecule type" value="Genomic_DNA"/>
</dbReference>
<evidence type="ECO:0000256" key="1">
    <source>
        <dbReference type="ARBA" id="ARBA00000441"/>
    </source>
</evidence>
<evidence type="ECO:0000256" key="2">
    <source>
        <dbReference type="ARBA" id="ARBA00004714"/>
    </source>
</evidence>
<dbReference type="InterPro" id="IPR000741">
    <property type="entry name" value="FBA_I"/>
</dbReference>
<evidence type="ECO:0000313" key="10">
    <source>
        <dbReference type="Proteomes" id="UP000193100"/>
    </source>
</evidence>
<dbReference type="FunFam" id="3.20.20.70:FF:000140">
    <property type="entry name" value="Fructose-bisphosphate aldolase"/>
    <property type="match status" value="1"/>
</dbReference>
<sequence length="338" mass="36376">MNTQEQLESTIRELVCEGKGILAADESNPTIAKRFKAVGVESTEENRRHYRNLILAAPGLGEYVSGVILFEETLRQHADDGASLPSVAAKQGIVPGIKVDKGKGPMINAPGDEITEGLDGLAQRLEDYKQLGARFAKWRNVYHITDTNPSRAAIEANAEVLARYAAICQSCGVVPIVEPEVLIDGNHSIERSAEVNEAVINEVFQALRRHRVELETMILKPSMVTPGNANGQKASPEDVAKHTLGVFRRVVPAAVPGINFLSGGQTPAEATLNLNAMNSGPALPWTLSFSYGRALQEPAQKAWAGISSNREAAQAAMVKRAKLNSLATLGQYSSEMEG</sequence>
<name>A0A1W6KAY3_9GAMM</name>
<dbReference type="EC" id="4.1.2.13" evidence="4"/>
<evidence type="ECO:0000256" key="7">
    <source>
        <dbReference type="ARBA" id="ARBA00029799"/>
    </source>
</evidence>
<dbReference type="GO" id="GO:0004332">
    <property type="term" value="F:fructose-bisphosphate aldolase activity"/>
    <property type="evidence" value="ECO:0007669"/>
    <property type="project" value="UniProtKB-EC"/>
</dbReference>
<dbReference type="Proteomes" id="UP000193100">
    <property type="component" value="Chromosome"/>
</dbReference>
<dbReference type="GO" id="GO:0006096">
    <property type="term" value="P:glycolytic process"/>
    <property type="evidence" value="ECO:0007669"/>
    <property type="project" value="UniProtKB-UniPathway"/>
</dbReference>